<comment type="caution">
    <text evidence="2">The sequence shown here is derived from an EMBL/GenBank/DDBJ whole genome shotgun (WGS) entry which is preliminary data.</text>
</comment>
<dbReference type="EMBL" id="PIUM01000038">
    <property type="protein sequence ID" value="PKU22091.1"/>
    <property type="molecule type" value="Genomic_DNA"/>
</dbReference>
<proteinExistence type="predicted"/>
<dbReference type="InterPro" id="IPR042099">
    <property type="entry name" value="ANL_N_sf"/>
</dbReference>
<keyword evidence="2" id="KW-0436">Ligase</keyword>
<dbReference type="InterPro" id="IPR045851">
    <property type="entry name" value="AMP-bd_C_sf"/>
</dbReference>
<evidence type="ECO:0000313" key="2">
    <source>
        <dbReference type="EMBL" id="PKU22091.1"/>
    </source>
</evidence>
<feature type="domain" description="AMP-dependent synthetase/ligase" evidence="1">
    <location>
        <begin position="16"/>
        <end position="382"/>
    </location>
</feature>
<dbReference type="Proteomes" id="UP000233293">
    <property type="component" value="Unassembled WGS sequence"/>
</dbReference>
<name>A0A2N3PNV1_9PROT</name>
<dbReference type="AlphaFoldDB" id="A0A2N3PNV1"/>
<dbReference type="Gene3D" id="3.30.300.30">
    <property type="match status" value="1"/>
</dbReference>
<dbReference type="Gene3D" id="3.40.50.12780">
    <property type="entry name" value="N-terminal domain of ligase-like"/>
    <property type="match status" value="1"/>
</dbReference>
<sequence>MGTHMTKTERNLVTLFHQTASQYPEKVAIARGDDTISYAALERRAALLAGVINRSVGSGVRVAVFADKSFGCYIGILAILYSGNTYVPVSKVYPAERNAAILSAAGVEAIIYEPSQFEGVAAILSKTDKTVIPLPVARHPATDLKGDDVGAEPDISTFLNRKLADIPAYVLFTSGSTGRPKGVPISHANVLHYIDVVAERYTFSDADVFTHNFELTFDLSVFDLFVPWRHGAHFCVPSFIDIASPHRYLTKHKVTVWFSVPSVITILRHNGLLGKGKFPNLRFSLFCGEALSWDAALAWAEAAPNSVVENLYGPTELTISCFVYEVSPRVVLNDEQAKATVPIGQIHRGHRYLLIDESGNPVGKGQEGELCVSGKQKFAGYLNEPEKTKAAHVLWAHENGELMLYYRTGDLVREDDDGILQYIGRVDHQIKINGFRVELEEIETAIYKITGAFHVVVRSVRSINENIGGIPATLVAFISGAPGNEDDLKRQLREILPHYMVPDEIVWITSAFPVNQNGKVDLGALLRLSSVAAHAERHA</sequence>
<evidence type="ECO:0000313" key="3">
    <source>
        <dbReference type="Proteomes" id="UP000233293"/>
    </source>
</evidence>
<dbReference type="Pfam" id="PF00501">
    <property type="entry name" value="AMP-binding"/>
    <property type="match status" value="1"/>
</dbReference>
<dbReference type="InterPro" id="IPR000873">
    <property type="entry name" value="AMP-dep_synth/lig_dom"/>
</dbReference>
<dbReference type="PROSITE" id="PS00455">
    <property type="entry name" value="AMP_BINDING"/>
    <property type="match status" value="1"/>
</dbReference>
<organism evidence="2 3">
    <name type="scientific">Telmatospirillum siberiense</name>
    <dbReference type="NCBI Taxonomy" id="382514"/>
    <lineage>
        <taxon>Bacteria</taxon>
        <taxon>Pseudomonadati</taxon>
        <taxon>Pseudomonadota</taxon>
        <taxon>Alphaproteobacteria</taxon>
        <taxon>Rhodospirillales</taxon>
        <taxon>Rhodospirillaceae</taxon>
        <taxon>Telmatospirillum</taxon>
    </lineage>
</organism>
<dbReference type="SUPFAM" id="SSF56801">
    <property type="entry name" value="Acetyl-CoA synthetase-like"/>
    <property type="match status" value="1"/>
</dbReference>
<dbReference type="PANTHER" id="PTHR45527:SF1">
    <property type="entry name" value="FATTY ACID SYNTHASE"/>
    <property type="match status" value="1"/>
</dbReference>
<dbReference type="InterPro" id="IPR010071">
    <property type="entry name" value="AA_adenyl_dom"/>
</dbReference>
<dbReference type="GO" id="GO:0005737">
    <property type="term" value="C:cytoplasm"/>
    <property type="evidence" value="ECO:0007669"/>
    <property type="project" value="TreeGrafter"/>
</dbReference>
<dbReference type="GO" id="GO:0044550">
    <property type="term" value="P:secondary metabolite biosynthetic process"/>
    <property type="evidence" value="ECO:0007669"/>
    <property type="project" value="TreeGrafter"/>
</dbReference>
<dbReference type="InterPro" id="IPR020845">
    <property type="entry name" value="AMP-binding_CS"/>
</dbReference>
<dbReference type="GO" id="GO:0016874">
    <property type="term" value="F:ligase activity"/>
    <property type="evidence" value="ECO:0007669"/>
    <property type="project" value="UniProtKB-KW"/>
</dbReference>
<dbReference type="PANTHER" id="PTHR45527">
    <property type="entry name" value="NONRIBOSOMAL PEPTIDE SYNTHETASE"/>
    <property type="match status" value="1"/>
</dbReference>
<dbReference type="GO" id="GO:0031177">
    <property type="term" value="F:phosphopantetheine binding"/>
    <property type="evidence" value="ECO:0007669"/>
    <property type="project" value="TreeGrafter"/>
</dbReference>
<dbReference type="GO" id="GO:0043041">
    <property type="term" value="P:amino acid activation for nonribosomal peptide biosynthetic process"/>
    <property type="evidence" value="ECO:0007669"/>
    <property type="project" value="TreeGrafter"/>
</dbReference>
<protein>
    <submittedName>
        <fullName evidence="2">D-alanine--poly(Phosphoribitol) ligase</fullName>
    </submittedName>
</protein>
<evidence type="ECO:0000259" key="1">
    <source>
        <dbReference type="Pfam" id="PF00501"/>
    </source>
</evidence>
<gene>
    <name evidence="2" type="ORF">CWS72_23545</name>
</gene>
<keyword evidence="3" id="KW-1185">Reference proteome</keyword>
<accession>A0A2N3PNV1</accession>
<dbReference type="NCBIfam" id="TIGR01733">
    <property type="entry name" value="AA-adenyl-dom"/>
    <property type="match status" value="1"/>
</dbReference>
<reference evidence="3" key="1">
    <citation type="submission" date="2017-12" db="EMBL/GenBank/DDBJ databases">
        <title>Draft genome sequence of Telmatospirillum siberiense 26-4b1T, an acidotolerant peatland alphaproteobacterium potentially involved in sulfur cycling.</title>
        <authorList>
            <person name="Hausmann B."/>
            <person name="Pjevac P."/>
            <person name="Schreck K."/>
            <person name="Herbold C.W."/>
            <person name="Daims H."/>
            <person name="Wagner M."/>
            <person name="Pester M."/>
            <person name="Loy A."/>
        </authorList>
    </citation>
    <scope>NUCLEOTIDE SEQUENCE [LARGE SCALE GENOMIC DNA]</scope>
    <source>
        <strain evidence="3">26-4b1</strain>
    </source>
</reference>